<feature type="region of interest" description="Disordered" evidence="1">
    <location>
        <begin position="1"/>
        <end position="38"/>
    </location>
</feature>
<evidence type="ECO:0000313" key="4">
    <source>
        <dbReference type="EMBL" id="CEP10105.1"/>
    </source>
</evidence>
<dbReference type="Pfam" id="PF23585">
    <property type="entry name" value="DUF7137"/>
    <property type="match status" value="2"/>
</dbReference>
<evidence type="ECO:0000256" key="1">
    <source>
        <dbReference type="SAM" id="MobiDB-lite"/>
    </source>
</evidence>
<dbReference type="PANTHER" id="PTHR42028:SF1">
    <property type="entry name" value="YALI0E30657P"/>
    <property type="match status" value="1"/>
</dbReference>
<feature type="transmembrane region" description="Helical" evidence="2">
    <location>
        <begin position="206"/>
        <end position="230"/>
    </location>
</feature>
<protein>
    <recommendedName>
        <fullName evidence="3">DUF7137 domain-containing protein</fullName>
    </recommendedName>
</protein>
<keyword evidence="2" id="KW-1133">Transmembrane helix</keyword>
<dbReference type="EMBL" id="LN723094">
    <property type="protein sequence ID" value="CEP10105.1"/>
    <property type="molecule type" value="Genomic_DNA"/>
</dbReference>
<dbReference type="OrthoDB" id="2435509at2759"/>
<feature type="compositionally biased region" description="Low complexity" evidence="1">
    <location>
        <begin position="12"/>
        <end position="38"/>
    </location>
</feature>
<sequence length="492" mass="53715">MATVASQRAQTASQNNASSKINNANSASATTDTSTDYDSGYPENGKAWSDLPTSSSFGNSIYAGAVTFATPTRSGSVLPLYPIQSAANVTFKWGYTALRVRPVNLTLNAVGPNSETVDITAIDGSATEAVWNFGSLPTETPLINGYYKIQLYDQRGVSVDYSPGWMVPCTTLSIALYSPDFYDPITTMTGYCPTCFYNAGSSFHEAFVPIAAATGIALITSVLVLANVLVICSGRMIDKQAHNYAYYNKSSDPSSAKIRRPMMRMKNQHGKPNMRPGDLPSAAAAATASINVSALPTSGVFDHTNRPGTIEWKMPKLTFPQQDKSSKNVILGPVYRLPVDNDDAGAQIDLRWTYTNLKVRPERLTIEAVGPNKATWAVSVMEGTVTSATWDLRATPSYTPLIEGYYTLQVHDQRGPDSLPKPGWLLPDNKMRVALYKTENNNHVGEKIAPFECATCFNYVMKGMDNEMRASANRTLANYVLMMIILFLWTLL</sequence>
<feature type="compositionally biased region" description="Polar residues" evidence="1">
    <location>
        <begin position="1"/>
        <end position="11"/>
    </location>
</feature>
<feature type="transmembrane region" description="Helical" evidence="2">
    <location>
        <begin position="471"/>
        <end position="491"/>
    </location>
</feature>
<evidence type="ECO:0000259" key="3">
    <source>
        <dbReference type="Pfam" id="PF23585"/>
    </source>
</evidence>
<evidence type="ECO:0000256" key="2">
    <source>
        <dbReference type="SAM" id="Phobius"/>
    </source>
</evidence>
<dbReference type="STRING" id="35722.A0A0B7N3L2"/>
<dbReference type="Proteomes" id="UP000054107">
    <property type="component" value="Unassembled WGS sequence"/>
</dbReference>
<dbReference type="InterPro" id="IPR055561">
    <property type="entry name" value="DUF7137"/>
</dbReference>
<evidence type="ECO:0000313" key="5">
    <source>
        <dbReference type="Proteomes" id="UP000054107"/>
    </source>
</evidence>
<organism evidence="4 5">
    <name type="scientific">Parasitella parasitica</name>
    <dbReference type="NCBI Taxonomy" id="35722"/>
    <lineage>
        <taxon>Eukaryota</taxon>
        <taxon>Fungi</taxon>
        <taxon>Fungi incertae sedis</taxon>
        <taxon>Mucoromycota</taxon>
        <taxon>Mucoromycotina</taxon>
        <taxon>Mucoromycetes</taxon>
        <taxon>Mucorales</taxon>
        <taxon>Mucorineae</taxon>
        <taxon>Mucoraceae</taxon>
        <taxon>Parasitella</taxon>
    </lineage>
</organism>
<feature type="domain" description="DUF7137" evidence="3">
    <location>
        <begin position="62"/>
        <end position="192"/>
    </location>
</feature>
<keyword evidence="5" id="KW-1185">Reference proteome</keyword>
<feature type="domain" description="DUF7137" evidence="3">
    <location>
        <begin position="345"/>
        <end position="446"/>
    </location>
</feature>
<reference evidence="4 5" key="1">
    <citation type="submission" date="2014-09" db="EMBL/GenBank/DDBJ databases">
        <authorList>
            <person name="Ellenberger Sabrina"/>
        </authorList>
    </citation>
    <scope>NUCLEOTIDE SEQUENCE [LARGE SCALE GENOMIC DNA]</scope>
    <source>
        <strain evidence="4 5">CBS 412.66</strain>
    </source>
</reference>
<dbReference type="AlphaFoldDB" id="A0A0B7N3L2"/>
<keyword evidence="2" id="KW-0812">Transmembrane</keyword>
<proteinExistence type="predicted"/>
<keyword evidence="2" id="KW-0472">Membrane</keyword>
<accession>A0A0B7N3L2</accession>
<gene>
    <name evidence="4" type="primary">PARPA_03724.1 scaffold 9273</name>
</gene>
<name>A0A0B7N3L2_9FUNG</name>
<dbReference type="PANTHER" id="PTHR42028">
    <property type="entry name" value="CHROMOSOME 1, WHOLE GENOME SHOTGUN SEQUENCE"/>
    <property type="match status" value="1"/>
</dbReference>